<dbReference type="EMBL" id="CM001487">
    <property type="protein sequence ID" value="EIM57888.1"/>
    <property type="molecule type" value="Genomic_DNA"/>
</dbReference>
<dbReference type="OrthoDB" id="5311at2"/>
<proteinExistence type="inferred from homology"/>
<keyword evidence="2" id="KW-0813">Transport</keyword>
<dbReference type="STRING" id="633697.EubceDRAFT1_2128"/>
<sequence length="109" mass="11710">MVKIAVMGDYDSIYGFAALGLTIFPVDTDKTEEAAKTLRNLAENDFGVIYITESLAADLEKEISRYEGRLTPAIILIPGVRGNTGAGVLQVKKSVEQAVGSDILFGNDE</sequence>
<reference evidence="4 5" key="2">
    <citation type="submission" date="2012-02" db="EMBL/GenBank/DDBJ databases">
        <title>Improved High-Quality Draft sequence of Eubacterium cellulosolvens 6.</title>
        <authorList>
            <consortium name="US DOE Joint Genome Institute"/>
            <person name="Lucas S."/>
            <person name="Han J."/>
            <person name="Lapidus A."/>
            <person name="Cheng J.-F."/>
            <person name="Goodwin L."/>
            <person name="Pitluck S."/>
            <person name="Peters L."/>
            <person name="Mikhailova N."/>
            <person name="Gu W."/>
            <person name="Detter J.C."/>
            <person name="Han C."/>
            <person name="Tapia R."/>
            <person name="Land M."/>
            <person name="Hauser L."/>
            <person name="Kyrpides N."/>
            <person name="Ivanova N."/>
            <person name="Pagani I."/>
            <person name="Johnson E."/>
            <person name="Mukhopadhyay B."/>
            <person name="Anderson I."/>
            <person name="Woyke T."/>
        </authorList>
    </citation>
    <scope>NUCLEOTIDE SEQUENCE [LARGE SCALE GENOMIC DNA]</scope>
    <source>
        <strain evidence="4 5">6</strain>
    </source>
</reference>
<evidence type="ECO:0000256" key="3">
    <source>
        <dbReference type="ARBA" id="ARBA00023065"/>
    </source>
</evidence>
<protein>
    <submittedName>
        <fullName evidence="4">Archaeal/vacuolar-type H+-ATPase subunit F</fullName>
    </submittedName>
</protein>
<dbReference type="HOGENOM" id="CLU_135754_1_0_9"/>
<organism evidence="4 5">
    <name type="scientific">Eubacterium cellulosolvens (strain ATCC 43171 / JCM 9499 / 6)</name>
    <name type="common">Cillobacterium cellulosolvens</name>
    <dbReference type="NCBI Taxonomy" id="633697"/>
    <lineage>
        <taxon>Bacteria</taxon>
        <taxon>Bacillati</taxon>
        <taxon>Bacillota</taxon>
        <taxon>Clostridia</taxon>
        <taxon>Eubacteriales</taxon>
        <taxon>Eubacteriaceae</taxon>
        <taxon>Eubacterium</taxon>
    </lineage>
</organism>
<dbReference type="AlphaFoldDB" id="I5AVR5"/>
<dbReference type="Gene3D" id="3.40.50.10580">
    <property type="entry name" value="ATPase, V1 complex, subunit F"/>
    <property type="match status" value="1"/>
</dbReference>
<keyword evidence="3" id="KW-0406">Ion transport</keyword>
<dbReference type="SUPFAM" id="SSF159468">
    <property type="entry name" value="AtpF-like"/>
    <property type="match status" value="1"/>
</dbReference>
<comment type="similarity">
    <text evidence="1">Belongs to the V-ATPase F subunit family.</text>
</comment>
<dbReference type="Pfam" id="PF01990">
    <property type="entry name" value="ATP-synt_F"/>
    <property type="match status" value="1"/>
</dbReference>
<evidence type="ECO:0000256" key="2">
    <source>
        <dbReference type="ARBA" id="ARBA00022448"/>
    </source>
</evidence>
<dbReference type="InterPro" id="IPR036906">
    <property type="entry name" value="ATPase_V1_fsu_sf"/>
</dbReference>
<evidence type="ECO:0000313" key="5">
    <source>
        <dbReference type="Proteomes" id="UP000005753"/>
    </source>
</evidence>
<keyword evidence="5" id="KW-1185">Reference proteome</keyword>
<dbReference type="NCBIfam" id="NF002384">
    <property type="entry name" value="PRK01395.1"/>
    <property type="match status" value="1"/>
</dbReference>
<name>I5AVR5_EUBC6</name>
<dbReference type="GO" id="GO:0046961">
    <property type="term" value="F:proton-transporting ATPase activity, rotational mechanism"/>
    <property type="evidence" value="ECO:0007669"/>
    <property type="project" value="InterPro"/>
</dbReference>
<gene>
    <name evidence="4" type="ORF">EubceDRAFT1_2128</name>
</gene>
<dbReference type="Proteomes" id="UP000005753">
    <property type="component" value="Chromosome"/>
</dbReference>
<dbReference type="InterPro" id="IPR008218">
    <property type="entry name" value="ATPase_V1-cplx_f_g_su"/>
</dbReference>
<reference evidence="4 5" key="1">
    <citation type="submission" date="2010-08" db="EMBL/GenBank/DDBJ databases">
        <authorList>
            <consortium name="US DOE Joint Genome Institute (JGI-PGF)"/>
            <person name="Lucas S."/>
            <person name="Copeland A."/>
            <person name="Lapidus A."/>
            <person name="Cheng J.-F."/>
            <person name="Bruce D."/>
            <person name="Goodwin L."/>
            <person name="Pitluck S."/>
            <person name="Land M.L."/>
            <person name="Hauser L."/>
            <person name="Chang Y.-J."/>
            <person name="Anderson I.J."/>
            <person name="Johnson E."/>
            <person name="Mulhopadhyay B."/>
            <person name="Kyrpides N."/>
            <person name="Woyke T.J."/>
        </authorList>
    </citation>
    <scope>NUCLEOTIDE SEQUENCE [LARGE SCALE GENOMIC DNA]</scope>
    <source>
        <strain evidence="4 5">6</strain>
    </source>
</reference>
<dbReference type="eggNOG" id="COG1436">
    <property type="taxonomic scope" value="Bacteria"/>
</dbReference>
<evidence type="ECO:0000256" key="1">
    <source>
        <dbReference type="ARBA" id="ARBA00010148"/>
    </source>
</evidence>
<accession>I5AVR5</accession>
<evidence type="ECO:0000313" key="4">
    <source>
        <dbReference type="EMBL" id="EIM57888.1"/>
    </source>
</evidence>